<sequence length="231" mass="26400">KKVADRPKTKAHLKLCREAMVRHQNVSPSDEAIWVSLSDKDFTNKQNTFLWKAMHDAYKTGAFWNHIPNFEGRGVCPECGVMEDLKHILFECKIPGQKLVWELAKSLVEMKDVLWPNLSLGLVMAIALLADQGNNNGSKAGNERLLKIIVAESVYLIWVLRCERQIEFADDKAKWRQDDYIRNLWVLAINARLSVDKLSTNRIKFGKAALREEVVLETWSGVLLNEDALPD</sequence>
<organism evidence="1 2">
    <name type="scientific">Fistulina hepatica ATCC 64428</name>
    <dbReference type="NCBI Taxonomy" id="1128425"/>
    <lineage>
        <taxon>Eukaryota</taxon>
        <taxon>Fungi</taxon>
        <taxon>Dikarya</taxon>
        <taxon>Basidiomycota</taxon>
        <taxon>Agaricomycotina</taxon>
        <taxon>Agaricomycetes</taxon>
        <taxon>Agaricomycetidae</taxon>
        <taxon>Agaricales</taxon>
        <taxon>Fistulinaceae</taxon>
        <taxon>Fistulina</taxon>
    </lineage>
</organism>
<dbReference type="AlphaFoldDB" id="A0A0D7ACC6"/>
<feature type="non-terminal residue" evidence="1">
    <location>
        <position position="1"/>
    </location>
</feature>
<gene>
    <name evidence="1" type="ORF">FISHEDRAFT_43017</name>
</gene>
<keyword evidence="2" id="KW-1185">Reference proteome</keyword>
<dbReference type="EMBL" id="KN881832">
    <property type="protein sequence ID" value="KIY48503.1"/>
    <property type="molecule type" value="Genomic_DNA"/>
</dbReference>
<evidence type="ECO:0000313" key="2">
    <source>
        <dbReference type="Proteomes" id="UP000054144"/>
    </source>
</evidence>
<evidence type="ECO:0000313" key="1">
    <source>
        <dbReference type="EMBL" id="KIY48503.1"/>
    </source>
</evidence>
<protein>
    <submittedName>
        <fullName evidence="1">Uncharacterized protein</fullName>
    </submittedName>
</protein>
<name>A0A0D7ACC6_9AGAR</name>
<dbReference type="Proteomes" id="UP000054144">
    <property type="component" value="Unassembled WGS sequence"/>
</dbReference>
<reference evidence="1 2" key="1">
    <citation type="journal article" date="2015" name="Fungal Genet. Biol.">
        <title>Evolution of novel wood decay mechanisms in Agaricales revealed by the genome sequences of Fistulina hepatica and Cylindrobasidium torrendii.</title>
        <authorList>
            <person name="Floudas D."/>
            <person name="Held B.W."/>
            <person name="Riley R."/>
            <person name="Nagy L.G."/>
            <person name="Koehler G."/>
            <person name="Ransdell A.S."/>
            <person name="Younus H."/>
            <person name="Chow J."/>
            <person name="Chiniquy J."/>
            <person name="Lipzen A."/>
            <person name="Tritt A."/>
            <person name="Sun H."/>
            <person name="Haridas S."/>
            <person name="LaButti K."/>
            <person name="Ohm R.A."/>
            <person name="Kues U."/>
            <person name="Blanchette R.A."/>
            <person name="Grigoriev I.V."/>
            <person name="Minto R.E."/>
            <person name="Hibbett D.S."/>
        </authorList>
    </citation>
    <scope>NUCLEOTIDE SEQUENCE [LARGE SCALE GENOMIC DNA]</scope>
    <source>
        <strain evidence="1 2">ATCC 64428</strain>
    </source>
</reference>
<dbReference type="OrthoDB" id="3262992at2759"/>
<accession>A0A0D7ACC6</accession>
<proteinExistence type="predicted"/>